<name>A0A0J6Y5Y4_COCIT</name>
<reference evidence="2" key="1">
    <citation type="journal article" date="2010" name="Genome Res.">
        <title>Population genomic sequencing of Coccidioides fungi reveals recent hybridization and transposon control.</title>
        <authorList>
            <person name="Neafsey D.E."/>
            <person name="Barker B.M."/>
            <person name="Sharpton T.J."/>
            <person name="Stajich J.E."/>
            <person name="Park D.J."/>
            <person name="Whiston E."/>
            <person name="Hung C.-Y."/>
            <person name="McMahan C."/>
            <person name="White J."/>
            <person name="Sykes S."/>
            <person name="Heiman D."/>
            <person name="Young S."/>
            <person name="Zeng Q."/>
            <person name="Abouelleil A."/>
            <person name="Aftuck L."/>
            <person name="Bessette D."/>
            <person name="Brown A."/>
            <person name="FitzGerald M."/>
            <person name="Lui A."/>
            <person name="Macdonald J.P."/>
            <person name="Priest M."/>
            <person name="Orbach M.J."/>
            <person name="Galgiani J.N."/>
            <person name="Kirkland T.N."/>
            <person name="Cole G.T."/>
            <person name="Birren B.W."/>
            <person name="Henn M.R."/>
            <person name="Taylor J.W."/>
            <person name="Rounsley S.D."/>
        </authorList>
    </citation>
    <scope>NUCLEOTIDE SEQUENCE [LARGE SCALE GENOMIC DNA]</scope>
    <source>
        <strain evidence="2">RMSCC 2394</strain>
    </source>
</reference>
<accession>A0A0J6Y5Y4</accession>
<dbReference type="AlphaFoldDB" id="A0A0J6Y5Y4"/>
<gene>
    <name evidence="1" type="ORF">CIRG_02847</name>
</gene>
<evidence type="ECO:0000313" key="1">
    <source>
        <dbReference type="EMBL" id="KMP03155.1"/>
    </source>
</evidence>
<dbReference type="EMBL" id="DS028094">
    <property type="protein sequence ID" value="KMP03155.1"/>
    <property type="molecule type" value="Genomic_DNA"/>
</dbReference>
<protein>
    <submittedName>
        <fullName evidence="1">Uncharacterized protein</fullName>
    </submittedName>
</protein>
<dbReference type="OrthoDB" id="3800761at2759"/>
<sequence>MDSQAPVTNESTASGKMHGEPSLMSVLASSCWNCEARTRTEIVYLIPHHDPALGLLSRLGFIQEPLQSPSNMVPLCPTCRANFDSTVDPGFVFLPVDLKYFMQYEENDYQNRCQQLLSGRKIEPRTFPTARNYLDHQIKQGVVRPTATGGLYRRVFFKNFLPPATNMKHLELPKTFNGSPIATIRRAFQALGSLRCGAWSEVRDDLFKLQGLYSRCLPETPDLQDPAKPKRSVNGTRAMVLKACRNRINNLPN</sequence>
<dbReference type="Proteomes" id="UP000054565">
    <property type="component" value="Unassembled WGS sequence"/>
</dbReference>
<dbReference type="STRING" id="404692.A0A0J6Y5Y4"/>
<evidence type="ECO:0000313" key="2">
    <source>
        <dbReference type="Proteomes" id="UP000054565"/>
    </source>
</evidence>
<organism evidence="1 2">
    <name type="scientific">Coccidioides immitis RMSCC 2394</name>
    <dbReference type="NCBI Taxonomy" id="404692"/>
    <lineage>
        <taxon>Eukaryota</taxon>
        <taxon>Fungi</taxon>
        <taxon>Dikarya</taxon>
        <taxon>Ascomycota</taxon>
        <taxon>Pezizomycotina</taxon>
        <taxon>Eurotiomycetes</taxon>
        <taxon>Eurotiomycetidae</taxon>
        <taxon>Onygenales</taxon>
        <taxon>Onygenaceae</taxon>
        <taxon>Coccidioides</taxon>
    </lineage>
</organism>
<proteinExistence type="predicted"/>